<dbReference type="Pfam" id="PF13343">
    <property type="entry name" value="SBP_bac_6"/>
    <property type="match status" value="1"/>
</dbReference>
<organism evidence="5 6">
    <name type="scientific">Lacimicrobium alkaliphilum</name>
    <dbReference type="NCBI Taxonomy" id="1526571"/>
    <lineage>
        <taxon>Bacteria</taxon>
        <taxon>Pseudomonadati</taxon>
        <taxon>Pseudomonadota</taxon>
        <taxon>Gammaproteobacteria</taxon>
        <taxon>Alteromonadales</taxon>
        <taxon>Alteromonadaceae</taxon>
        <taxon>Lacimicrobium</taxon>
    </lineage>
</organism>
<keyword evidence="3" id="KW-0732">Signal</keyword>
<reference evidence="5 6" key="1">
    <citation type="submission" date="2015-12" db="EMBL/GenBank/DDBJ databases">
        <title>Complete genome of Lacimicrobium alkaliphilum KCTC 32984.</title>
        <authorList>
            <person name="Kim S.-G."/>
            <person name="Lee Y.-J."/>
        </authorList>
    </citation>
    <scope>NUCLEOTIDE SEQUENCE [LARGE SCALE GENOMIC DNA]</scope>
    <source>
        <strain evidence="5 6">YelD216</strain>
    </source>
</reference>
<evidence type="ECO:0000256" key="1">
    <source>
        <dbReference type="ARBA" id="ARBA00004418"/>
    </source>
</evidence>
<dbReference type="AlphaFoldDB" id="A0A0U3AC18"/>
<sequence>MRLFTLSLTLTVFMSANVWSKTILNILEWEGYISPFAAEFSTYAKEKGMDVELNIVTPYITNPEQIFKALRAKSADVVTPTHNYYKMNQDKLFQVLQPIDFKRLQNYPKVLSSLRSAVYDQFNGEKYSVPQLGGSYGLAYNQDKVSPPDSWEVLWDPANKGKYSVTDDQFEANLYITMLVLGYPPETFYDVDSGPFDEEEVQAKLNQLVANAHSFWGGMPEPQSMKTLSYATDYWFGVAAANSSGQNWALANPEEGQTVWLDTLAIGKHVEGDKLRASYLLLDFLISETIQKRILEMYGSIIVNGETAKLLDAQVAENGRVGDETFFVKEMFWQPMNSRTRNIYKDMWKKARQQ</sequence>
<dbReference type="EMBL" id="CP013650">
    <property type="protein sequence ID" value="ALS98574.1"/>
    <property type="molecule type" value="Genomic_DNA"/>
</dbReference>
<dbReference type="PRINTS" id="PR00909">
    <property type="entry name" value="SPERMDNBNDNG"/>
</dbReference>
<dbReference type="PANTHER" id="PTHR30222">
    <property type="entry name" value="SPERMIDINE/PUTRESCINE-BINDING PERIPLASMIC PROTEIN"/>
    <property type="match status" value="1"/>
</dbReference>
<dbReference type="GO" id="GO:0019808">
    <property type="term" value="F:polyamine binding"/>
    <property type="evidence" value="ECO:0007669"/>
    <property type="project" value="InterPro"/>
</dbReference>
<keyword evidence="6" id="KW-1185">Reference proteome</keyword>
<evidence type="ECO:0000256" key="4">
    <source>
        <dbReference type="ARBA" id="ARBA00022764"/>
    </source>
</evidence>
<dbReference type="SUPFAM" id="SSF53850">
    <property type="entry name" value="Periplasmic binding protein-like II"/>
    <property type="match status" value="1"/>
</dbReference>
<evidence type="ECO:0008006" key="7">
    <source>
        <dbReference type="Google" id="ProtNLM"/>
    </source>
</evidence>
<name>A0A0U3AC18_9ALTE</name>
<keyword evidence="4" id="KW-0574">Periplasm</keyword>
<dbReference type="Proteomes" id="UP000068447">
    <property type="component" value="Chromosome"/>
</dbReference>
<dbReference type="KEGG" id="lal:AT746_10055"/>
<evidence type="ECO:0000313" key="5">
    <source>
        <dbReference type="EMBL" id="ALS98574.1"/>
    </source>
</evidence>
<dbReference type="GO" id="GO:0042597">
    <property type="term" value="C:periplasmic space"/>
    <property type="evidence" value="ECO:0007669"/>
    <property type="project" value="UniProtKB-SubCell"/>
</dbReference>
<protein>
    <recommendedName>
        <fullName evidence="7">Spermidine/putrescine ABC transporter substrate-binding protein</fullName>
    </recommendedName>
</protein>
<accession>A0A0U3AC18</accession>
<dbReference type="STRING" id="1526571.AT746_10055"/>
<gene>
    <name evidence="5" type="ORF">AT746_10055</name>
</gene>
<comment type="subcellular location">
    <subcellularLocation>
        <location evidence="1">Periplasm</location>
    </subcellularLocation>
</comment>
<dbReference type="PANTHER" id="PTHR30222:SF17">
    <property type="entry name" value="SPERMIDINE_PUTRESCINE-BINDING PERIPLASMIC PROTEIN"/>
    <property type="match status" value="1"/>
</dbReference>
<proteinExistence type="predicted"/>
<dbReference type="Gene3D" id="3.40.190.10">
    <property type="entry name" value="Periplasmic binding protein-like II"/>
    <property type="match status" value="2"/>
</dbReference>
<evidence type="ECO:0000313" key="6">
    <source>
        <dbReference type="Proteomes" id="UP000068447"/>
    </source>
</evidence>
<evidence type="ECO:0000256" key="2">
    <source>
        <dbReference type="ARBA" id="ARBA00022448"/>
    </source>
</evidence>
<keyword evidence="2" id="KW-0813">Transport</keyword>
<evidence type="ECO:0000256" key="3">
    <source>
        <dbReference type="ARBA" id="ARBA00022729"/>
    </source>
</evidence>
<dbReference type="InterPro" id="IPR001188">
    <property type="entry name" value="Sperm_putr-bd"/>
</dbReference>
<dbReference type="GO" id="GO:0015846">
    <property type="term" value="P:polyamine transport"/>
    <property type="evidence" value="ECO:0007669"/>
    <property type="project" value="InterPro"/>
</dbReference>
<dbReference type="RefSeq" id="WP_062479922.1">
    <property type="nucleotide sequence ID" value="NZ_CP013650.1"/>
</dbReference>